<dbReference type="Proteomes" id="UP000299102">
    <property type="component" value="Unassembled WGS sequence"/>
</dbReference>
<gene>
    <name evidence="1" type="ORF">EVAR_82462_1</name>
</gene>
<accession>A0A4C1X8A2</accession>
<dbReference type="EMBL" id="BGZK01000736">
    <property type="protein sequence ID" value="GBP58485.1"/>
    <property type="molecule type" value="Genomic_DNA"/>
</dbReference>
<dbReference type="AlphaFoldDB" id="A0A4C1X8A2"/>
<protein>
    <submittedName>
        <fullName evidence="1">Uncharacterized protein</fullName>
    </submittedName>
</protein>
<comment type="caution">
    <text evidence="1">The sequence shown here is derived from an EMBL/GenBank/DDBJ whole genome shotgun (WGS) entry which is preliminary data.</text>
</comment>
<keyword evidence="2" id="KW-1185">Reference proteome</keyword>
<evidence type="ECO:0000313" key="2">
    <source>
        <dbReference type="Proteomes" id="UP000299102"/>
    </source>
</evidence>
<proteinExistence type="predicted"/>
<reference evidence="1 2" key="1">
    <citation type="journal article" date="2019" name="Commun. Biol.">
        <title>The bagworm genome reveals a unique fibroin gene that provides high tensile strength.</title>
        <authorList>
            <person name="Kono N."/>
            <person name="Nakamura H."/>
            <person name="Ohtoshi R."/>
            <person name="Tomita M."/>
            <person name="Numata K."/>
            <person name="Arakawa K."/>
        </authorList>
    </citation>
    <scope>NUCLEOTIDE SEQUENCE [LARGE SCALE GENOMIC DNA]</scope>
</reference>
<organism evidence="1 2">
    <name type="scientific">Eumeta variegata</name>
    <name type="common">Bagworm moth</name>
    <name type="synonym">Eumeta japonica</name>
    <dbReference type="NCBI Taxonomy" id="151549"/>
    <lineage>
        <taxon>Eukaryota</taxon>
        <taxon>Metazoa</taxon>
        <taxon>Ecdysozoa</taxon>
        <taxon>Arthropoda</taxon>
        <taxon>Hexapoda</taxon>
        <taxon>Insecta</taxon>
        <taxon>Pterygota</taxon>
        <taxon>Neoptera</taxon>
        <taxon>Endopterygota</taxon>
        <taxon>Lepidoptera</taxon>
        <taxon>Glossata</taxon>
        <taxon>Ditrysia</taxon>
        <taxon>Tineoidea</taxon>
        <taxon>Psychidae</taxon>
        <taxon>Oiketicinae</taxon>
        <taxon>Eumeta</taxon>
    </lineage>
</organism>
<name>A0A4C1X8A2_EUMVA</name>
<evidence type="ECO:0000313" key="1">
    <source>
        <dbReference type="EMBL" id="GBP58485.1"/>
    </source>
</evidence>
<sequence>MPWAAPRAGAINKYARRVVHLHLLYFMAFRNSYRQPTTFGELIILYFYAVGFDSPVRLRALAHLVKSKMYSGIGWTPAIGGYRDGQATSLVVPAIAGEERADNHREPDVTAWDRIPQDRIHRGNLDRRPVFSSGCSMADTIPYYPSVNHSICLEFATRPLDVAIAVNSRDILTSHLPLQKERLHDLGPGETPIDFNNMALYFLHFVAFYS</sequence>